<dbReference type="Gene3D" id="2.60.40.3310">
    <property type="match status" value="1"/>
</dbReference>
<dbReference type="InterPro" id="IPR054160">
    <property type="entry name" value="MrkD_recept-bd"/>
</dbReference>
<evidence type="ECO:0000256" key="3">
    <source>
        <dbReference type="ARBA" id="ARBA00022729"/>
    </source>
</evidence>
<proteinExistence type="inferred from homology"/>
<dbReference type="Gene3D" id="2.60.40.1090">
    <property type="entry name" value="Fimbrial-type adhesion domain"/>
    <property type="match status" value="1"/>
</dbReference>
<evidence type="ECO:0000256" key="1">
    <source>
        <dbReference type="ARBA" id="ARBA00004561"/>
    </source>
</evidence>
<organism evidence="8 9">
    <name type="scientific">Providencia huaxiensis</name>
    <dbReference type="NCBI Taxonomy" id="2027290"/>
    <lineage>
        <taxon>Bacteria</taxon>
        <taxon>Pseudomonadati</taxon>
        <taxon>Pseudomonadota</taxon>
        <taxon>Gammaproteobacteria</taxon>
        <taxon>Enterobacterales</taxon>
        <taxon>Morganellaceae</taxon>
        <taxon>Providencia</taxon>
    </lineage>
</organism>
<gene>
    <name evidence="8" type="ORF">J7T18_16360</name>
</gene>
<keyword evidence="3 5" id="KW-0732">Signal</keyword>
<dbReference type="Pfam" id="PF00419">
    <property type="entry name" value="Fimbrial"/>
    <property type="match status" value="1"/>
</dbReference>
<dbReference type="InterPro" id="IPR036937">
    <property type="entry name" value="Adhesion_dom_fimbrial_sf"/>
</dbReference>
<dbReference type="SUPFAM" id="SSF49401">
    <property type="entry name" value="Bacterial adhesins"/>
    <property type="match status" value="1"/>
</dbReference>
<feature type="chain" id="PRO_5041150467" evidence="5">
    <location>
        <begin position="22"/>
        <end position="331"/>
    </location>
</feature>
<dbReference type="InterPro" id="IPR000259">
    <property type="entry name" value="Adhesion_dom_fimbrial"/>
</dbReference>
<dbReference type="EMBL" id="JAGKLY010000008">
    <property type="protein sequence ID" value="MBQ0269875.1"/>
    <property type="molecule type" value="Genomic_DNA"/>
</dbReference>
<dbReference type="RefSeq" id="WP_166267237.1">
    <property type="nucleotide sequence ID" value="NZ_CP178221.1"/>
</dbReference>
<name>A0A8I2DC30_9GAMM</name>
<dbReference type="InterPro" id="IPR050263">
    <property type="entry name" value="Bact_Fimbrial_Adh_Pro"/>
</dbReference>
<reference evidence="8" key="1">
    <citation type="submission" date="2021-03" db="EMBL/GenBank/DDBJ databases">
        <authorList>
            <person name="Stanton E."/>
        </authorList>
    </citation>
    <scope>NUCLEOTIDE SEQUENCE</scope>
    <source>
        <strain evidence="8">2020EL-00113</strain>
    </source>
</reference>
<evidence type="ECO:0000256" key="5">
    <source>
        <dbReference type="SAM" id="SignalP"/>
    </source>
</evidence>
<dbReference type="PANTHER" id="PTHR33420:SF3">
    <property type="entry name" value="FIMBRIAL SUBUNIT ELFA"/>
    <property type="match status" value="1"/>
</dbReference>
<comment type="similarity">
    <text evidence="2">Belongs to the fimbrial protein family.</text>
</comment>
<feature type="signal peptide" evidence="5">
    <location>
        <begin position="1"/>
        <end position="21"/>
    </location>
</feature>
<dbReference type="GO" id="GO:0009289">
    <property type="term" value="C:pilus"/>
    <property type="evidence" value="ECO:0007669"/>
    <property type="project" value="UniProtKB-SubCell"/>
</dbReference>
<feature type="domain" description="Fimbrial-type adhesion" evidence="6">
    <location>
        <begin position="181"/>
        <end position="331"/>
    </location>
</feature>
<comment type="subcellular location">
    <subcellularLocation>
        <location evidence="1">Fimbrium</location>
    </subcellularLocation>
</comment>
<comment type="caution">
    <text evidence="8">The sequence shown here is derived from an EMBL/GenBank/DDBJ whole genome shotgun (WGS) entry which is preliminary data.</text>
</comment>
<evidence type="ECO:0000259" key="6">
    <source>
        <dbReference type="Pfam" id="PF00419"/>
    </source>
</evidence>
<dbReference type="GO" id="GO:0043709">
    <property type="term" value="P:cell adhesion involved in single-species biofilm formation"/>
    <property type="evidence" value="ECO:0007669"/>
    <property type="project" value="TreeGrafter"/>
</dbReference>
<dbReference type="Proteomes" id="UP000674270">
    <property type="component" value="Unassembled WGS sequence"/>
</dbReference>
<protein>
    <submittedName>
        <fullName evidence="8">Fimbrial protein</fullName>
    </submittedName>
</protein>
<dbReference type="InterPro" id="IPR008966">
    <property type="entry name" value="Adhesion_dom_sf"/>
</dbReference>
<accession>A0A8I2DC30</accession>
<evidence type="ECO:0000256" key="2">
    <source>
        <dbReference type="ARBA" id="ARBA00006671"/>
    </source>
</evidence>
<dbReference type="Pfam" id="PF22003">
    <property type="entry name" value="MrkDrd"/>
    <property type="match status" value="1"/>
</dbReference>
<sequence>MRIVYLYYFSAIFCISSPVMADCVRTSVPPVDINMELGRVVVSPELPVGTIIRERTWNMDMATAVWAECSGGTVLDAKVVASKPMSGDNIIETNVPGIGLRFIRDADGGKIKITYPGHYTVPGEGTKNVVLAGSTFTIQVIKIADVTGSGSIHQGEYTRYGYLPDSISPALITRLNADAITIVSPSCKITSGVNQNVIMKSVKKSEFTGLGSTAGLTPFAITMLCSGGVNASNTSNIYMSFNGELAPDTNKTQGVLENSSTELQAADGVGVQVLTKEDKPLEWDKKYLVGSVGILQEKAINLNYIAKYYQYKKEITPGKIQAKMIFNISYD</sequence>
<keyword evidence="4" id="KW-0281">Fimbrium</keyword>
<dbReference type="AlphaFoldDB" id="A0A8I2DC30"/>
<feature type="domain" description="MrkD-like receptor binding" evidence="7">
    <location>
        <begin position="33"/>
        <end position="177"/>
    </location>
</feature>
<evidence type="ECO:0000313" key="9">
    <source>
        <dbReference type="Proteomes" id="UP000674270"/>
    </source>
</evidence>
<evidence type="ECO:0000259" key="7">
    <source>
        <dbReference type="Pfam" id="PF22003"/>
    </source>
</evidence>
<dbReference type="PANTHER" id="PTHR33420">
    <property type="entry name" value="FIMBRIAL SUBUNIT ELFA-RELATED"/>
    <property type="match status" value="1"/>
</dbReference>
<evidence type="ECO:0000256" key="4">
    <source>
        <dbReference type="ARBA" id="ARBA00023263"/>
    </source>
</evidence>
<evidence type="ECO:0000313" key="8">
    <source>
        <dbReference type="EMBL" id="MBQ0269875.1"/>
    </source>
</evidence>